<dbReference type="EnsemblPlants" id="OGLUM03G23450.1">
    <property type="protein sequence ID" value="OGLUM03G23450.1"/>
    <property type="gene ID" value="OGLUM03G23450"/>
</dbReference>
<dbReference type="AlphaFoldDB" id="A0A0D9Z9D2"/>
<evidence type="ECO:0000313" key="2">
    <source>
        <dbReference type="EnsemblPlants" id="OGLUM03G23450.1"/>
    </source>
</evidence>
<protein>
    <submittedName>
        <fullName evidence="2">Uncharacterized protein</fullName>
    </submittedName>
</protein>
<keyword evidence="3" id="KW-1185">Reference proteome</keyword>
<accession>A0A0D9Z9D2</accession>
<proteinExistence type="predicted"/>
<reference evidence="2" key="1">
    <citation type="submission" date="2015-04" db="UniProtKB">
        <authorList>
            <consortium name="EnsemblPlants"/>
        </authorList>
    </citation>
    <scope>IDENTIFICATION</scope>
</reference>
<feature type="region of interest" description="Disordered" evidence="1">
    <location>
        <begin position="1"/>
        <end position="22"/>
    </location>
</feature>
<evidence type="ECO:0000313" key="3">
    <source>
        <dbReference type="Proteomes" id="UP000026961"/>
    </source>
</evidence>
<dbReference type="Gramene" id="OGLUM03G23450.1">
    <property type="protein sequence ID" value="OGLUM03G23450.1"/>
    <property type="gene ID" value="OGLUM03G23450"/>
</dbReference>
<dbReference type="HOGENOM" id="CLU_2871555_0_0_1"/>
<organism evidence="2">
    <name type="scientific">Oryza glumipatula</name>
    <dbReference type="NCBI Taxonomy" id="40148"/>
    <lineage>
        <taxon>Eukaryota</taxon>
        <taxon>Viridiplantae</taxon>
        <taxon>Streptophyta</taxon>
        <taxon>Embryophyta</taxon>
        <taxon>Tracheophyta</taxon>
        <taxon>Spermatophyta</taxon>
        <taxon>Magnoliopsida</taxon>
        <taxon>Liliopsida</taxon>
        <taxon>Poales</taxon>
        <taxon>Poaceae</taxon>
        <taxon>BOP clade</taxon>
        <taxon>Oryzoideae</taxon>
        <taxon>Oryzeae</taxon>
        <taxon>Oryzinae</taxon>
        <taxon>Oryza</taxon>
    </lineage>
</organism>
<reference evidence="2" key="2">
    <citation type="submission" date="2018-05" db="EMBL/GenBank/DDBJ databases">
        <title>OgluRS3 (Oryza glumaepatula Reference Sequence Version 3).</title>
        <authorList>
            <person name="Zhang J."/>
            <person name="Kudrna D."/>
            <person name="Lee S."/>
            <person name="Talag J."/>
            <person name="Welchert J."/>
            <person name="Wing R.A."/>
        </authorList>
    </citation>
    <scope>NUCLEOTIDE SEQUENCE [LARGE SCALE GENOMIC DNA]</scope>
</reference>
<evidence type="ECO:0000256" key="1">
    <source>
        <dbReference type="SAM" id="MobiDB-lite"/>
    </source>
</evidence>
<sequence>MAAMRPVPPSAAAAGGWSQELLPASPGRRRVALGRPSVRAVFPCCSRSVGRKKTKVEDDLQPSH</sequence>
<name>A0A0D9Z9D2_9ORYZ</name>
<dbReference type="Proteomes" id="UP000026961">
    <property type="component" value="Chromosome 3"/>
</dbReference>